<accession>A0A917YFY9</accession>
<reference evidence="12 13" key="1">
    <citation type="journal article" date="2014" name="Int. J. Syst. Evol. Microbiol.">
        <title>Complete genome sequence of Corynebacterium casei LMG S-19264T (=DSM 44701T), isolated from a smear-ripened cheese.</title>
        <authorList>
            <consortium name="US DOE Joint Genome Institute (JGI-PGF)"/>
            <person name="Walter F."/>
            <person name="Albersmeier A."/>
            <person name="Kalinowski J."/>
            <person name="Ruckert C."/>
        </authorList>
    </citation>
    <scope>NUCLEOTIDE SEQUENCE [LARGE SCALE GENOMIC DNA]</scope>
    <source>
        <strain evidence="12 13">CGMCC 4.7111</strain>
    </source>
</reference>
<keyword evidence="6 9" id="KW-1133">Transmembrane helix</keyword>
<feature type="transmembrane region" description="Helical" evidence="9">
    <location>
        <begin position="142"/>
        <end position="162"/>
    </location>
</feature>
<name>A0A917YFY9_9ACTN</name>
<proteinExistence type="inferred from homology"/>
<organism evidence="12 13">
    <name type="scientific">Streptomyces albiflavescens</name>
    <dbReference type="NCBI Taxonomy" id="1623582"/>
    <lineage>
        <taxon>Bacteria</taxon>
        <taxon>Bacillati</taxon>
        <taxon>Actinomycetota</taxon>
        <taxon>Actinomycetes</taxon>
        <taxon>Kitasatosporales</taxon>
        <taxon>Streptomycetaceae</taxon>
        <taxon>Streptomyces</taxon>
    </lineage>
</organism>
<feature type="transmembrane region" description="Helical" evidence="9">
    <location>
        <begin position="233"/>
        <end position="254"/>
    </location>
</feature>
<dbReference type="GO" id="GO:0015112">
    <property type="term" value="F:nitrate transmembrane transporter activity"/>
    <property type="evidence" value="ECO:0007669"/>
    <property type="project" value="InterPro"/>
</dbReference>
<dbReference type="GO" id="GO:0042918">
    <property type="term" value="P:alkanesulfonate transmembrane transport"/>
    <property type="evidence" value="ECO:0007669"/>
    <property type="project" value="UniProtKB-ARBA"/>
</dbReference>
<comment type="similarity">
    <text evidence="9">Belongs to the binding-protein-dependent transport system permease family.</text>
</comment>
<comment type="subcellular location">
    <subcellularLocation>
        <location evidence="1">Cell inner membrane</location>
        <topology evidence="1">Multi-pass membrane protein</topology>
    </subcellularLocation>
    <subcellularLocation>
        <location evidence="9">Cell membrane</location>
        <topology evidence="9">Multi-pass membrane protein</topology>
    </subcellularLocation>
</comment>
<evidence type="ECO:0000313" key="13">
    <source>
        <dbReference type="Proteomes" id="UP000600365"/>
    </source>
</evidence>
<keyword evidence="5 9" id="KW-0812">Transmembrane</keyword>
<feature type="transmembrane region" description="Helical" evidence="9">
    <location>
        <begin position="168"/>
        <end position="187"/>
    </location>
</feature>
<dbReference type="GO" id="GO:0005886">
    <property type="term" value="C:plasma membrane"/>
    <property type="evidence" value="ECO:0007669"/>
    <property type="project" value="UniProtKB-SubCell"/>
</dbReference>
<evidence type="ECO:0000256" key="1">
    <source>
        <dbReference type="ARBA" id="ARBA00004429"/>
    </source>
</evidence>
<dbReference type="InterPro" id="IPR000515">
    <property type="entry name" value="MetI-like"/>
</dbReference>
<evidence type="ECO:0000256" key="7">
    <source>
        <dbReference type="ARBA" id="ARBA00023065"/>
    </source>
</evidence>
<dbReference type="InterPro" id="IPR035906">
    <property type="entry name" value="MetI-like_sf"/>
</dbReference>
<dbReference type="FunFam" id="1.10.3720.10:FF:000003">
    <property type="entry name" value="Aliphatic sulfonate ABC transporter permease"/>
    <property type="match status" value="1"/>
</dbReference>
<keyword evidence="7" id="KW-0406">Ion transport</keyword>
<comment type="caution">
    <text evidence="12">The sequence shown here is derived from an EMBL/GenBank/DDBJ whole genome shotgun (WGS) entry which is preliminary data.</text>
</comment>
<evidence type="ECO:0000256" key="9">
    <source>
        <dbReference type="RuleBase" id="RU363032"/>
    </source>
</evidence>
<evidence type="ECO:0000256" key="2">
    <source>
        <dbReference type="ARBA" id="ARBA00022448"/>
    </source>
</evidence>
<dbReference type="InterPro" id="IPR005889">
    <property type="entry name" value="NtrB"/>
</dbReference>
<dbReference type="Gene3D" id="1.10.3720.10">
    <property type="entry name" value="MetI-like"/>
    <property type="match status" value="1"/>
</dbReference>
<keyword evidence="3" id="KW-1003">Cell membrane</keyword>
<evidence type="ECO:0000256" key="6">
    <source>
        <dbReference type="ARBA" id="ARBA00022989"/>
    </source>
</evidence>
<keyword evidence="4" id="KW-0997">Cell inner membrane</keyword>
<gene>
    <name evidence="12" type="ORF">GCM10011579_095330</name>
</gene>
<feature type="transmembrane region" description="Helical" evidence="9">
    <location>
        <begin position="266"/>
        <end position="285"/>
    </location>
</feature>
<dbReference type="PANTHER" id="PTHR30151">
    <property type="entry name" value="ALKANE SULFONATE ABC TRANSPORTER-RELATED, MEMBRANE SUBUNIT"/>
    <property type="match status" value="1"/>
</dbReference>
<evidence type="ECO:0000256" key="5">
    <source>
        <dbReference type="ARBA" id="ARBA00022692"/>
    </source>
</evidence>
<dbReference type="NCBIfam" id="TIGR01183">
    <property type="entry name" value="ntrB"/>
    <property type="match status" value="1"/>
</dbReference>
<dbReference type="EMBL" id="BMMM01000032">
    <property type="protein sequence ID" value="GGN95129.1"/>
    <property type="molecule type" value="Genomic_DNA"/>
</dbReference>
<dbReference type="Pfam" id="PF00528">
    <property type="entry name" value="BPD_transp_1"/>
    <property type="match status" value="1"/>
</dbReference>
<dbReference type="CDD" id="cd06261">
    <property type="entry name" value="TM_PBP2"/>
    <property type="match status" value="1"/>
</dbReference>
<evidence type="ECO:0000256" key="8">
    <source>
        <dbReference type="ARBA" id="ARBA00023136"/>
    </source>
</evidence>
<keyword evidence="2 9" id="KW-0813">Transport</keyword>
<feature type="transmembrane region" description="Helical" evidence="9">
    <location>
        <begin position="47"/>
        <end position="65"/>
    </location>
</feature>
<keyword evidence="13" id="KW-1185">Reference proteome</keyword>
<sequence>MTHSLTPTDQAEPAVATDAQPGRPGPPARRAPSTGAWGGRLAELARGFGWAMLGTAAVVLLWQLASSHSTDVPAPLDGARTLIDLLSDPFYNNGPNDQGVGLHLGTSLQRVFTGFALASVVGVLAGMLIGASRRAWLAFNPVIQVLRPVSPLAWFPIWLAVFKDAPQASVFVIFITALWPTLINTAAGAAQIPQDHRNVARVFRFGRLAYMRHVLIPNALPSIITGLRLSMGIAWMVIVAVEMLSGNSGIGFFVWDSYNAGDLSSVVAAIVLIGLVGLILDAILVRLSRKVAIEEVQS</sequence>
<evidence type="ECO:0000256" key="10">
    <source>
        <dbReference type="SAM" id="MobiDB-lite"/>
    </source>
</evidence>
<dbReference type="RefSeq" id="WP_229703833.1">
    <property type="nucleotide sequence ID" value="NZ_BMMM01000032.1"/>
</dbReference>
<dbReference type="SUPFAM" id="SSF161098">
    <property type="entry name" value="MetI-like"/>
    <property type="match status" value="1"/>
</dbReference>
<protein>
    <submittedName>
        <fullName evidence="12">Nitrate ABC transporter, permease protein</fullName>
    </submittedName>
</protein>
<dbReference type="PANTHER" id="PTHR30151:SF7">
    <property type="entry name" value="NITRATE IMPORT PERMEASE PROTEIN NRTB"/>
    <property type="match status" value="1"/>
</dbReference>
<feature type="region of interest" description="Disordered" evidence="10">
    <location>
        <begin position="1"/>
        <end position="35"/>
    </location>
</feature>
<dbReference type="Proteomes" id="UP000600365">
    <property type="component" value="Unassembled WGS sequence"/>
</dbReference>
<dbReference type="PROSITE" id="PS50928">
    <property type="entry name" value="ABC_TM1"/>
    <property type="match status" value="1"/>
</dbReference>
<feature type="domain" description="ABC transmembrane type-1" evidence="11">
    <location>
        <begin position="104"/>
        <end position="284"/>
    </location>
</feature>
<evidence type="ECO:0000259" key="11">
    <source>
        <dbReference type="PROSITE" id="PS50928"/>
    </source>
</evidence>
<evidence type="ECO:0000256" key="3">
    <source>
        <dbReference type="ARBA" id="ARBA00022475"/>
    </source>
</evidence>
<keyword evidence="8 9" id="KW-0472">Membrane</keyword>
<feature type="transmembrane region" description="Helical" evidence="9">
    <location>
        <begin position="111"/>
        <end position="130"/>
    </location>
</feature>
<dbReference type="AlphaFoldDB" id="A0A917YFY9"/>
<dbReference type="GO" id="GO:0006811">
    <property type="term" value="P:monoatomic ion transport"/>
    <property type="evidence" value="ECO:0007669"/>
    <property type="project" value="UniProtKB-KW"/>
</dbReference>
<evidence type="ECO:0000313" key="12">
    <source>
        <dbReference type="EMBL" id="GGN95129.1"/>
    </source>
</evidence>
<evidence type="ECO:0000256" key="4">
    <source>
        <dbReference type="ARBA" id="ARBA00022519"/>
    </source>
</evidence>